<gene>
    <name evidence="2" type="ORF">HD596_009964</name>
</gene>
<dbReference type="PANTHER" id="PTHR30543">
    <property type="entry name" value="CHROMATE REDUCTASE"/>
    <property type="match status" value="1"/>
</dbReference>
<organism evidence="2 3">
    <name type="scientific">Nonomuraea jabiensis</name>
    <dbReference type="NCBI Taxonomy" id="882448"/>
    <lineage>
        <taxon>Bacteria</taxon>
        <taxon>Bacillati</taxon>
        <taxon>Actinomycetota</taxon>
        <taxon>Actinomycetes</taxon>
        <taxon>Streptosporangiales</taxon>
        <taxon>Streptosporangiaceae</taxon>
        <taxon>Nonomuraea</taxon>
    </lineage>
</organism>
<feature type="domain" description="NADPH-dependent FMN reductase-like" evidence="1">
    <location>
        <begin position="7"/>
        <end position="152"/>
    </location>
</feature>
<dbReference type="AlphaFoldDB" id="A0A7W9LGU6"/>
<dbReference type="Proteomes" id="UP000579153">
    <property type="component" value="Unassembled WGS sequence"/>
</dbReference>
<dbReference type="SUPFAM" id="SSF52218">
    <property type="entry name" value="Flavoproteins"/>
    <property type="match status" value="1"/>
</dbReference>
<accession>A0A7W9LGU6</accession>
<dbReference type="Pfam" id="PF03358">
    <property type="entry name" value="FMN_red"/>
    <property type="match status" value="1"/>
</dbReference>
<dbReference type="PANTHER" id="PTHR30543:SF21">
    <property type="entry name" value="NAD(P)H-DEPENDENT FMN REDUCTASE LOT6"/>
    <property type="match status" value="1"/>
</dbReference>
<dbReference type="InterPro" id="IPR029039">
    <property type="entry name" value="Flavoprotein-like_sf"/>
</dbReference>
<reference evidence="2 3" key="1">
    <citation type="submission" date="2020-08" db="EMBL/GenBank/DDBJ databases">
        <title>Sequencing the genomes of 1000 actinobacteria strains.</title>
        <authorList>
            <person name="Klenk H.-P."/>
        </authorList>
    </citation>
    <scope>NUCLEOTIDE SEQUENCE [LARGE SCALE GENOMIC DNA]</scope>
    <source>
        <strain evidence="2 3">DSM 45507</strain>
    </source>
</reference>
<evidence type="ECO:0000313" key="2">
    <source>
        <dbReference type="EMBL" id="MBB5783208.1"/>
    </source>
</evidence>
<dbReference type="GO" id="GO:0005829">
    <property type="term" value="C:cytosol"/>
    <property type="evidence" value="ECO:0007669"/>
    <property type="project" value="TreeGrafter"/>
</dbReference>
<sequence>MSGAPLKLAVIIGSTREGRFGSIVGSWLVDRVRDHGGFELDVIDLAEVSLPIVQQKHPVSTGEYPEREVRDFAARIGAADAFVVVTPEYNHGYPASLKLAIDSVHPEWWAKPVAFVSYGGYAGGLRAVEQLRLVFAELHATTIRETVSFHMAYTQFDETGRPHDAESVNAAAKLLLDQLGWWGEALRAARAARPYVC</sequence>
<dbReference type="InterPro" id="IPR005025">
    <property type="entry name" value="FMN_Rdtase-like_dom"/>
</dbReference>
<dbReference type="RefSeq" id="WP_185076185.1">
    <property type="nucleotide sequence ID" value="NZ_JACHMB010000001.1"/>
</dbReference>
<comment type="caution">
    <text evidence="2">The sequence shown here is derived from an EMBL/GenBank/DDBJ whole genome shotgun (WGS) entry which is preliminary data.</text>
</comment>
<dbReference type="GO" id="GO:0016491">
    <property type="term" value="F:oxidoreductase activity"/>
    <property type="evidence" value="ECO:0007669"/>
    <property type="project" value="InterPro"/>
</dbReference>
<proteinExistence type="predicted"/>
<dbReference type="InterPro" id="IPR050712">
    <property type="entry name" value="NAD(P)H-dep_reductase"/>
</dbReference>
<name>A0A7W9LGU6_9ACTN</name>
<evidence type="ECO:0000259" key="1">
    <source>
        <dbReference type="Pfam" id="PF03358"/>
    </source>
</evidence>
<evidence type="ECO:0000313" key="3">
    <source>
        <dbReference type="Proteomes" id="UP000579153"/>
    </source>
</evidence>
<keyword evidence="3" id="KW-1185">Reference proteome</keyword>
<dbReference type="Gene3D" id="3.40.50.360">
    <property type="match status" value="1"/>
</dbReference>
<protein>
    <submittedName>
        <fullName evidence="2">NAD(P)H-dependent FMN reductase</fullName>
    </submittedName>
</protein>
<dbReference type="EMBL" id="JACHMB010000001">
    <property type="protein sequence ID" value="MBB5783208.1"/>
    <property type="molecule type" value="Genomic_DNA"/>
</dbReference>
<dbReference type="GO" id="GO:0010181">
    <property type="term" value="F:FMN binding"/>
    <property type="evidence" value="ECO:0007669"/>
    <property type="project" value="TreeGrafter"/>
</dbReference>